<accession>A0A4S4A0E0</accession>
<dbReference type="Pfam" id="PF00120">
    <property type="entry name" value="Gln-synt_C"/>
    <property type="match status" value="1"/>
</dbReference>
<dbReference type="AlphaFoldDB" id="A0A4S4A0E0"/>
<reference evidence="6 7" key="1">
    <citation type="submission" date="2019-04" db="EMBL/GenBank/DDBJ databases">
        <title>Flavobacterium sp. nov. isolated from construction timber.</title>
        <authorList>
            <person name="Lin S.-Y."/>
            <person name="Chang C.-T."/>
            <person name="Young C.-C."/>
        </authorList>
    </citation>
    <scope>NUCLEOTIDE SEQUENCE [LARGE SCALE GENOMIC DNA]</scope>
    <source>
        <strain evidence="6 7">CC-CTC003</strain>
    </source>
</reference>
<protein>
    <submittedName>
        <fullName evidence="6">Glutamine synthetase type III</fullName>
    </submittedName>
</protein>
<proteinExistence type="inferred from homology"/>
<keyword evidence="3" id="KW-0175">Coiled coil</keyword>
<feature type="domain" description="GS catalytic" evidence="5">
    <location>
        <begin position="179"/>
        <end position="616"/>
    </location>
</feature>
<organism evidence="6 7">
    <name type="scientific">Flavobacterium supellecticarium</name>
    <dbReference type="NCBI Taxonomy" id="2565924"/>
    <lineage>
        <taxon>Bacteria</taxon>
        <taxon>Pseudomonadati</taxon>
        <taxon>Bacteroidota</taxon>
        <taxon>Flavobacteriia</taxon>
        <taxon>Flavobacteriales</taxon>
        <taxon>Flavobacteriaceae</taxon>
        <taxon>Flavobacterium</taxon>
    </lineage>
</organism>
<dbReference type="InterPro" id="IPR027303">
    <property type="entry name" value="Gln_synth_gly_rich_site"/>
</dbReference>
<comment type="caution">
    <text evidence="6">The sequence shown here is derived from an EMBL/GenBank/DDBJ whole genome shotgun (WGS) entry which is preliminary data.</text>
</comment>
<dbReference type="InterPro" id="IPR008147">
    <property type="entry name" value="Gln_synt_N"/>
</dbReference>
<dbReference type="Pfam" id="PF12437">
    <property type="entry name" value="GSIII_N"/>
    <property type="match status" value="1"/>
</dbReference>
<sequence length="729" mass="82354">MSTFRFQALKEASSRKPVAVEELDKKSLIFGSNVFNDKAMRQFLTSEAYQAVKNAVQHGTKIDRRLADYIALGMKEWALSKGVTHYTHWFQPLTGTTAEKHDAFFETSFDGSDPVEKFGGSQLVQQEPDASSFPNGGIRNTFEARGYTAWDPTSPAFIFGTTLCIPTVFISYTGEALDYKTPLLRALHAIDQAATDVARYFDKNVKKVTPTLGWEQEYFLVDSALAASRPDILATGRTLLGHTSAKGQQLEDHYFGSIPTRVLNYMRDLENECMLLGIPVKTRHNEVAPNQFELAPIFEETNLAVDHNSLLMDVMQKVAERHYFKVLFHEKPFKGVNGSGKHNNWSLATDTGVNLLSPSKTPMSNLQFLTFFINTIKAVYNNEELVRASIASASNDHRLGANEAPPAIISVFIGQQLTKVLEELEGVSKGKLSPEEKTDLKLNVVGKLPDVFLDNTDRNRTSPFAFTGNKFEFRAVGSSANCANSMTILNTIVAKQLKDFKIEVDNLIETKDMKKDDAIFNVLREYIKQFKTILFEGDGYSEAWEQEAAKRGLSNHKTTPKALKAKVSKQALALFEEMGVMNHVEMEARYEIELEEYVKKIQIEGRVLGDIARNHVIPTAIRYQNTLIENVKGLKEIFGKEFETIGREQIGLIKEISEHIAAINAKVEEMTEERKNANELLEIEKQAEAYCEKVKPYFDVIRYHSDKLELLVDNEIWTLTKYRELLFTK</sequence>
<dbReference type="SUPFAM" id="SSF55931">
    <property type="entry name" value="Glutamine synthetase/guanido kinase"/>
    <property type="match status" value="1"/>
</dbReference>
<dbReference type="InterPro" id="IPR014746">
    <property type="entry name" value="Gln_synth/guanido_kin_cat_dom"/>
</dbReference>
<dbReference type="GO" id="GO:0004356">
    <property type="term" value="F:glutamine synthetase activity"/>
    <property type="evidence" value="ECO:0007669"/>
    <property type="project" value="InterPro"/>
</dbReference>
<comment type="similarity">
    <text evidence="1 2">Belongs to the glutamine synthetase family.</text>
</comment>
<gene>
    <name evidence="6" type="ORF">E6C50_07800</name>
</gene>
<feature type="domain" description="GS beta-grasp" evidence="4">
    <location>
        <begin position="84"/>
        <end position="174"/>
    </location>
</feature>
<dbReference type="Proteomes" id="UP000307507">
    <property type="component" value="Unassembled WGS sequence"/>
</dbReference>
<evidence type="ECO:0000256" key="2">
    <source>
        <dbReference type="RuleBase" id="RU000384"/>
    </source>
</evidence>
<dbReference type="OrthoDB" id="9807095at2"/>
<dbReference type="InterPro" id="IPR040577">
    <property type="entry name" value="Gln-synt_C"/>
</dbReference>
<evidence type="ECO:0000256" key="1">
    <source>
        <dbReference type="PROSITE-ProRule" id="PRU01330"/>
    </source>
</evidence>
<dbReference type="InterPro" id="IPR022147">
    <property type="entry name" value="GSIII_N"/>
</dbReference>
<feature type="coiled-coil region" evidence="3">
    <location>
        <begin position="653"/>
        <end position="687"/>
    </location>
</feature>
<dbReference type="SMART" id="SM01230">
    <property type="entry name" value="Gln-synt_C"/>
    <property type="match status" value="1"/>
</dbReference>
<name>A0A4S4A0E0_9FLAO</name>
<dbReference type="EMBL" id="SSNZ01000002">
    <property type="protein sequence ID" value="THF51657.1"/>
    <property type="molecule type" value="Genomic_DNA"/>
</dbReference>
<dbReference type="Gene3D" id="3.30.590.10">
    <property type="entry name" value="Glutamine synthetase/guanido kinase, catalytic domain"/>
    <property type="match status" value="1"/>
</dbReference>
<evidence type="ECO:0000313" key="6">
    <source>
        <dbReference type="EMBL" id="THF51657.1"/>
    </source>
</evidence>
<dbReference type="InterPro" id="IPR008146">
    <property type="entry name" value="Gln_synth_cat_dom"/>
</dbReference>
<dbReference type="Gene3D" id="1.20.120.1560">
    <property type="match status" value="1"/>
</dbReference>
<evidence type="ECO:0000259" key="4">
    <source>
        <dbReference type="PROSITE" id="PS51986"/>
    </source>
</evidence>
<dbReference type="InterPro" id="IPR052725">
    <property type="entry name" value="GS_Type-3"/>
</dbReference>
<dbReference type="Pfam" id="PF18318">
    <property type="entry name" value="Gln-synt_C-ter"/>
    <property type="match status" value="1"/>
</dbReference>
<dbReference type="PROSITE" id="PS00181">
    <property type="entry name" value="GLNA_ATP"/>
    <property type="match status" value="1"/>
</dbReference>
<evidence type="ECO:0000259" key="5">
    <source>
        <dbReference type="PROSITE" id="PS51987"/>
    </source>
</evidence>
<dbReference type="PROSITE" id="PS51987">
    <property type="entry name" value="GS_CATALYTIC"/>
    <property type="match status" value="1"/>
</dbReference>
<dbReference type="PANTHER" id="PTHR42974:SF1">
    <property type="entry name" value="TYPE-3 GLUTAMINE SYNTHETASE"/>
    <property type="match status" value="1"/>
</dbReference>
<dbReference type="GO" id="GO:0006542">
    <property type="term" value="P:glutamine biosynthetic process"/>
    <property type="evidence" value="ECO:0007669"/>
    <property type="project" value="InterPro"/>
</dbReference>
<evidence type="ECO:0000256" key="3">
    <source>
        <dbReference type="SAM" id="Coils"/>
    </source>
</evidence>
<dbReference type="PROSITE" id="PS51986">
    <property type="entry name" value="GS_BETA_GRASP"/>
    <property type="match status" value="1"/>
</dbReference>
<keyword evidence="7" id="KW-1185">Reference proteome</keyword>
<dbReference type="RefSeq" id="WP_136402641.1">
    <property type="nucleotide sequence ID" value="NZ_SSNZ01000002.1"/>
</dbReference>
<evidence type="ECO:0000313" key="7">
    <source>
        <dbReference type="Proteomes" id="UP000307507"/>
    </source>
</evidence>
<dbReference type="PANTHER" id="PTHR42974">
    <property type="entry name" value="GLUTAMINE SYNTHETASE"/>
    <property type="match status" value="1"/>
</dbReference>